<comment type="cofactor">
    <cofactor evidence="3">
        <name>Co(2+)</name>
        <dbReference type="ChEBI" id="CHEBI:48828"/>
    </cofactor>
</comment>
<dbReference type="Proteomes" id="UP000054560">
    <property type="component" value="Unassembled WGS sequence"/>
</dbReference>
<dbReference type="InterPro" id="IPR003607">
    <property type="entry name" value="HD/PDEase_dom"/>
</dbReference>
<evidence type="ECO:0000256" key="3">
    <source>
        <dbReference type="ARBA" id="ARBA00001941"/>
    </source>
</evidence>
<dbReference type="EC" id="3.1.3.89" evidence="8"/>
<dbReference type="SMART" id="SM00471">
    <property type="entry name" value="HDc"/>
    <property type="match status" value="1"/>
</dbReference>
<dbReference type="RefSeq" id="XP_014156064.1">
    <property type="nucleotide sequence ID" value="XM_014300589.1"/>
</dbReference>
<reference evidence="13 14" key="1">
    <citation type="submission" date="2011-02" db="EMBL/GenBank/DDBJ databases">
        <title>The Genome Sequence of Sphaeroforma arctica JP610.</title>
        <authorList>
            <consortium name="The Broad Institute Genome Sequencing Platform"/>
            <person name="Russ C."/>
            <person name="Cuomo C."/>
            <person name="Young S.K."/>
            <person name="Zeng Q."/>
            <person name="Gargeya S."/>
            <person name="Alvarado L."/>
            <person name="Berlin A."/>
            <person name="Chapman S.B."/>
            <person name="Chen Z."/>
            <person name="Freedman E."/>
            <person name="Gellesch M."/>
            <person name="Goldberg J."/>
            <person name="Griggs A."/>
            <person name="Gujja S."/>
            <person name="Heilman E."/>
            <person name="Heiman D."/>
            <person name="Howarth C."/>
            <person name="Mehta T."/>
            <person name="Neiman D."/>
            <person name="Pearson M."/>
            <person name="Roberts A."/>
            <person name="Saif S."/>
            <person name="Shea T."/>
            <person name="Shenoy N."/>
            <person name="Sisk P."/>
            <person name="Stolte C."/>
            <person name="Sykes S."/>
            <person name="White J."/>
            <person name="Yandava C."/>
            <person name="Burger G."/>
            <person name="Gray M.W."/>
            <person name="Holland P.W.H."/>
            <person name="King N."/>
            <person name="Lang F.B.F."/>
            <person name="Roger A.J."/>
            <person name="Ruiz-Trillo I."/>
            <person name="Haas B."/>
            <person name="Nusbaum C."/>
            <person name="Birren B."/>
        </authorList>
    </citation>
    <scope>NUCLEOTIDE SEQUENCE [LARGE SCALE GENOMIC DNA]</scope>
    <source>
        <strain evidence="13 14">JP610</strain>
    </source>
</reference>
<dbReference type="GO" id="GO:0002953">
    <property type="term" value="F:5'-deoxynucleotidase activity"/>
    <property type="evidence" value="ECO:0007669"/>
    <property type="project" value="UniProtKB-EC"/>
</dbReference>
<proteinExistence type="inferred from homology"/>
<evidence type="ECO:0000256" key="7">
    <source>
        <dbReference type="ARBA" id="ARBA00011738"/>
    </source>
</evidence>
<dbReference type="Gene3D" id="1.10.3210.10">
    <property type="entry name" value="Hypothetical protein af1432"/>
    <property type="match status" value="1"/>
</dbReference>
<dbReference type="OrthoDB" id="10254258at2759"/>
<evidence type="ECO:0000256" key="6">
    <source>
        <dbReference type="ARBA" id="ARBA00009999"/>
    </source>
</evidence>
<comment type="cofactor">
    <cofactor evidence="2">
        <name>Mn(2+)</name>
        <dbReference type="ChEBI" id="CHEBI:29035"/>
    </cofactor>
</comment>
<comment type="cofactor">
    <cofactor evidence="4">
        <name>Mg(2+)</name>
        <dbReference type="ChEBI" id="CHEBI:18420"/>
    </cofactor>
</comment>
<dbReference type="eggNOG" id="KOG3197">
    <property type="taxonomic scope" value="Eukaryota"/>
</dbReference>
<keyword evidence="10" id="KW-0378">Hydrolase</keyword>
<comment type="catalytic activity">
    <reaction evidence="1">
        <text>a 2'-deoxyribonucleoside 5'-phosphate + H2O = a 2'-deoxyribonucleoside + phosphate</text>
        <dbReference type="Rhea" id="RHEA:36167"/>
        <dbReference type="ChEBI" id="CHEBI:15377"/>
        <dbReference type="ChEBI" id="CHEBI:18274"/>
        <dbReference type="ChEBI" id="CHEBI:43474"/>
        <dbReference type="ChEBI" id="CHEBI:65317"/>
        <dbReference type="EC" id="3.1.3.89"/>
    </reaction>
</comment>
<dbReference type="GO" id="GO:0046872">
    <property type="term" value="F:metal ion binding"/>
    <property type="evidence" value="ECO:0007669"/>
    <property type="project" value="UniProtKB-KW"/>
</dbReference>
<dbReference type="FunFam" id="1.10.3210.10:FF:000011">
    <property type="entry name" value="HD domain-containing protein 2"/>
    <property type="match status" value="1"/>
</dbReference>
<evidence type="ECO:0000256" key="8">
    <source>
        <dbReference type="ARBA" id="ARBA00012964"/>
    </source>
</evidence>
<dbReference type="STRING" id="667725.A0A0L0FZA6"/>
<dbReference type="PANTHER" id="PTHR11845">
    <property type="entry name" value="5'-DEOXYNUCLEOTIDASE HDDC2"/>
    <property type="match status" value="1"/>
</dbReference>
<protein>
    <recommendedName>
        <fullName evidence="8">5'-deoxynucleotidase</fullName>
        <ecNumber evidence="8">3.1.3.89</ecNumber>
    </recommendedName>
</protein>
<dbReference type="PANTHER" id="PTHR11845:SF13">
    <property type="entry name" value="5'-DEOXYNUCLEOTIDASE HDDC2"/>
    <property type="match status" value="1"/>
</dbReference>
<sequence length="188" mass="21297">MTGARAGGVLDFVLLCGELKRTKRTGWVNNNVTLPESISDHMHRMGLLAFLCDDKTLDKTRCVKIAMVHDLAEAIVGDITPYDGVSKEAKEKMEDDAMKSIWTETLQDSEAGKELYELWREYEDASTPEALFVKDLDKFEMICQAFEYEKAENRPGGLQTFFDGTEGVFSTPQVKSWVEELKSRRKGE</sequence>
<keyword evidence="11" id="KW-0460">Magnesium</keyword>
<dbReference type="InterPro" id="IPR006674">
    <property type="entry name" value="HD_domain"/>
</dbReference>
<organism evidence="13 14">
    <name type="scientific">Sphaeroforma arctica JP610</name>
    <dbReference type="NCBI Taxonomy" id="667725"/>
    <lineage>
        <taxon>Eukaryota</taxon>
        <taxon>Ichthyosporea</taxon>
        <taxon>Ichthyophonida</taxon>
        <taxon>Sphaeroforma</taxon>
    </lineage>
</organism>
<comment type="function">
    <text evidence="5">Catalyzes the dephosphorylation of the nucleoside 5'-monophosphates deoxyadenosine monophosphate (dAMP), deoxycytidine monophosphate (dCMP), deoxyguanosine monophosphate (dGMP) and deoxythymidine monophosphate (dTMP).</text>
</comment>
<evidence type="ECO:0000256" key="9">
    <source>
        <dbReference type="ARBA" id="ARBA00022723"/>
    </source>
</evidence>
<dbReference type="GO" id="GO:0009159">
    <property type="term" value="P:deoxyribonucleoside monophosphate catabolic process"/>
    <property type="evidence" value="ECO:0007669"/>
    <property type="project" value="UniProtKB-ARBA"/>
</dbReference>
<evidence type="ECO:0000313" key="14">
    <source>
        <dbReference type="Proteomes" id="UP000054560"/>
    </source>
</evidence>
<dbReference type="AlphaFoldDB" id="A0A0L0FZA6"/>
<dbReference type="SUPFAM" id="SSF109604">
    <property type="entry name" value="HD-domain/PDEase-like"/>
    <property type="match status" value="1"/>
</dbReference>
<gene>
    <name evidence="13" type="ORF">SARC_05543</name>
</gene>
<evidence type="ECO:0000256" key="4">
    <source>
        <dbReference type="ARBA" id="ARBA00001946"/>
    </source>
</evidence>
<evidence type="ECO:0000259" key="12">
    <source>
        <dbReference type="SMART" id="SM00471"/>
    </source>
</evidence>
<feature type="domain" description="HD/PDEase" evidence="12">
    <location>
        <begin position="34"/>
        <end position="151"/>
    </location>
</feature>
<name>A0A0L0FZA6_9EUKA</name>
<dbReference type="EMBL" id="KQ241953">
    <property type="protein sequence ID" value="KNC82162.1"/>
    <property type="molecule type" value="Genomic_DNA"/>
</dbReference>
<dbReference type="GeneID" id="25906047"/>
<keyword evidence="14" id="KW-1185">Reference proteome</keyword>
<dbReference type="Pfam" id="PF13023">
    <property type="entry name" value="HD_3"/>
    <property type="match status" value="1"/>
</dbReference>
<evidence type="ECO:0000256" key="2">
    <source>
        <dbReference type="ARBA" id="ARBA00001936"/>
    </source>
</evidence>
<evidence type="ECO:0000256" key="5">
    <source>
        <dbReference type="ARBA" id="ARBA00004074"/>
    </source>
</evidence>
<comment type="similarity">
    <text evidence="6">Belongs to the HDDC2 family.</text>
</comment>
<evidence type="ECO:0000256" key="10">
    <source>
        <dbReference type="ARBA" id="ARBA00022801"/>
    </source>
</evidence>
<dbReference type="GO" id="GO:0005737">
    <property type="term" value="C:cytoplasm"/>
    <property type="evidence" value="ECO:0007669"/>
    <property type="project" value="TreeGrafter"/>
</dbReference>
<evidence type="ECO:0000256" key="11">
    <source>
        <dbReference type="ARBA" id="ARBA00022842"/>
    </source>
</evidence>
<evidence type="ECO:0000256" key="1">
    <source>
        <dbReference type="ARBA" id="ARBA00001638"/>
    </source>
</evidence>
<evidence type="ECO:0000313" key="13">
    <source>
        <dbReference type="EMBL" id="KNC82162.1"/>
    </source>
</evidence>
<dbReference type="InterPro" id="IPR039356">
    <property type="entry name" value="YfbR/HDDC2"/>
</dbReference>
<keyword evidence="9" id="KW-0479">Metal-binding</keyword>
<accession>A0A0L0FZA6</accession>
<comment type="subunit">
    <text evidence="7">Homodimer.</text>
</comment>